<dbReference type="InterPro" id="IPR035944">
    <property type="entry name" value="YfbM-like_sf"/>
</dbReference>
<dbReference type="RefSeq" id="WP_146482298.1">
    <property type="nucleotide sequence ID" value="NZ_CP042266.1"/>
</dbReference>
<dbReference type="OrthoDB" id="5354816at2"/>
<gene>
    <name evidence="1" type="ORF">FQU76_23505</name>
</gene>
<name>A0A5B8JGK6_9ACTN</name>
<accession>A0A5B8JGK6</accession>
<dbReference type="KEGG" id="sqz:FQU76_23505"/>
<sequence length="167" mass="18275">MSMSGVHLRFTPAELTRALREPDWAEEYAEELLAAESDSEHLPSTARSHHTYTAWHGLDFLLRRHGFPVDVVHGEEEIPGTAEWGYGPPRFLPPERVRAAADAFAGLSPGALVAGVTAADLVAAEVYPVSQWTDEYSLGLVTACVRPLAAYVRNTALRGHALLMWIA</sequence>
<protein>
    <submittedName>
        <fullName evidence="1">DUF1877 family protein</fullName>
    </submittedName>
</protein>
<dbReference type="Pfam" id="PF08974">
    <property type="entry name" value="DUF1877"/>
    <property type="match status" value="1"/>
</dbReference>
<proteinExistence type="predicted"/>
<evidence type="ECO:0000313" key="1">
    <source>
        <dbReference type="EMBL" id="QDY78991.1"/>
    </source>
</evidence>
<keyword evidence="2" id="KW-1185">Reference proteome</keyword>
<dbReference type="Gene3D" id="3.40.1760.10">
    <property type="entry name" value="YfbM-like super family"/>
    <property type="match status" value="1"/>
</dbReference>
<dbReference type="Proteomes" id="UP000320580">
    <property type="component" value="Chromosome"/>
</dbReference>
<evidence type="ECO:0000313" key="2">
    <source>
        <dbReference type="Proteomes" id="UP000320580"/>
    </source>
</evidence>
<dbReference type="AlphaFoldDB" id="A0A5B8JGK6"/>
<dbReference type="InterPro" id="IPR015068">
    <property type="entry name" value="DUF1877"/>
</dbReference>
<dbReference type="EMBL" id="CP042266">
    <property type="protein sequence ID" value="QDY78991.1"/>
    <property type="molecule type" value="Genomic_DNA"/>
</dbReference>
<organism evidence="1 2">
    <name type="scientific">Streptomyces qinzhouensis</name>
    <dbReference type="NCBI Taxonomy" id="2599401"/>
    <lineage>
        <taxon>Bacteria</taxon>
        <taxon>Bacillati</taxon>
        <taxon>Actinomycetota</taxon>
        <taxon>Actinomycetes</taxon>
        <taxon>Kitasatosporales</taxon>
        <taxon>Streptomycetaceae</taxon>
        <taxon>Streptomyces</taxon>
    </lineage>
</organism>
<dbReference type="SUPFAM" id="SSF111069">
    <property type="entry name" value="Hypothetical protein yfbM"/>
    <property type="match status" value="1"/>
</dbReference>
<reference evidence="1 2" key="1">
    <citation type="submission" date="2019-07" db="EMBL/GenBank/DDBJ databases">
        <authorList>
            <person name="Zhu P."/>
        </authorList>
    </citation>
    <scope>NUCLEOTIDE SEQUENCE [LARGE SCALE GENOMIC DNA]</scope>
    <source>
        <strain evidence="1 2">SSL-25</strain>
    </source>
</reference>